<sequence>MAALDRFEEWIDPGTFARVINGLESRLYGLGYKVEYGAEFRKLEDDLAETDKKALTEHFRMALNTYTPDTAFWVKVVDEDSRIIAVIAARVDQLGSQNLGEYIRNYWWRCYPDKMQNGVAAAPVQPRFLSEISGKVAYLGDLWVARDHQRKKIHEWLTPLTMFVALQKWHPDWIYCWVRPSAWNKRYPLAYGFSAVHPMGIQWLKGREPVTIDSDLVIGVNRRDWALDWLDRFGDEFPRASHMLLAEKAQNLNSTEE</sequence>
<proteinExistence type="predicted"/>
<protein>
    <recommendedName>
        <fullName evidence="3">GNAT family N-acetyltransferase</fullName>
    </recommendedName>
</protein>
<dbReference type="Proteomes" id="UP001385499">
    <property type="component" value="Unassembled WGS sequence"/>
</dbReference>
<dbReference type="RefSeq" id="WP_340274227.1">
    <property type="nucleotide sequence ID" value="NZ_JBAKIA010000005.1"/>
</dbReference>
<evidence type="ECO:0000313" key="1">
    <source>
        <dbReference type="EMBL" id="MEJ8474481.1"/>
    </source>
</evidence>
<comment type="caution">
    <text evidence="1">The sequence shown here is derived from an EMBL/GenBank/DDBJ whole genome shotgun (WGS) entry which is preliminary data.</text>
</comment>
<name>A0ABU8TL74_9HYPH</name>
<dbReference type="SUPFAM" id="SSF55729">
    <property type="entry name" value="Acyl-CoA N-acyltransferases (Nat)"/>
    <property type="match status" value="1"/>
</dbReference>
<accession>A0ABU8TL74</accession>
<dbReference type="EMBL" id="JBAKIA010000005">
    <property type="protein sequence ID" value="MEJ8474481.1"/>
    <property type="molecule type" value="Genomic_DNA"/>
</dbReference>
<evidence type="ECO:0008006" key="3">
    <source>
        <dbReference type="Google" id="ProtNLM"/>
    </source>
</evidence>
<dbReference type="InterPro" id="IPR016181">
    <property type="entry name" value="Acyl_CoA_acyltransferase"/>
</dbReference>
<keyword evidence="2" id="KW-1185">Reference proteome</keyword>
<evidence type="ECO:0000313" key="2">
    <source>
        <dbReference type="Proteomes" id="UP001385499"/>
    </source>
</evidence>
<gene>
    <name evidence="1" type="ORF">V6575_10305</name>
</gene>
<organism evidence="1 2">
    <name type="scientific">Roseibium algae</name>
    <dbReference type="NCBI Taxonomy" id="3123038"/>
    <lineage>
        <taxon>Bacteria</taxon>
        <taxon>Pseudomonadati</taxon>
        <taxon>Pseudomonadota</taxon>
        <taxon>Alphaproteobacteria</taxon>
        <taxon>Hyphomicrobiales</taxon>
        <taxon>Stappiaceae</taxon>
        <taxon>Roseibium</taxon>
    </lineage>
</organism>
<reference evidence="1 2" key="1">
    <citation type="submission" date="2024-02" db="EMBL/GenBank/DDBJ databases">
        <title>Roseibium algae sp. nov., isolated from marine alga (Grateloupia sp.), showing potential in myo-inositol conversion.</title>
        <authorList>
            <person name="Wang Y."/>
        </authorList>
    </citation>
    <scope>NUCLEOTIDE SEQUENCE [LARGE SCALE GENOMIC DNA]</scope>
    <source>
        <strain evidence="1 2">H3510</strain>
    </source>
</reference>